<dbReference type="PROSITE" id="PS50835">
    <property type="entry name" value="IG_LIKE"/>
    <property type="match status" value="2"/>
</dbReference>
<dbReference type="SMART" id="SM00409">
    <property type="entry name" value="IG"/>
    <property type="match status" value="2"/>
</dbReference>
<keyword evidence="5 9" id="KW-0472">Membrane</keyword>
<comment type="subcellular location">
    <subcellularLocation>
        <location evidence="1">Membrane</location>
        <topology evidence="1">Single-pass type I membrane protein</topology>
    </subcellularLocation>
</comment>
<evidence type="ECO:0000313" key="13">
    <source>
        <dbReference type="RefSeq" id="XP_017209015.2"/>
    </source>
</evidence>
<dbReference type="ZFIN" id="ZDB-GENE-080229-4">
    <property type="gene designation" value="gpa33a"/>
</dbReference>
<sequence length="448" mass="51557">MADTLRLLGFILLSGLHVASAAIVVDIPQKQYKVARGDNATLPCAFTPPPPAGSTTEITWKATPDVPGSPMIDIIKFNSATGMKVYKNYKGRAGLTFDLTKGKADLQLVRVTSADNRTYECHVDVQEEEDGTLSDTANLIVLVAPSTPKCTIEGKTEYFQDITLTCKSEEGTPTPTYKWQSYDVLNNPRPNPLKATDVNGVLSLYNISKDTSGFYVCTSTNEIRSAKCNLTMAVMAPSMSMASTAGIIGAAAGALVLLLVIIICCCCCRRKKNKEEEYAMGTPEDGEFTDKDPEEQDEHVRSEQERPVKSADRRDVQDERSERSYDRRSDYDDRRDPNTSQRDDRDDRYNDRRDRYDDKRDRSDDRQERYDDRRERNGDRQDRYDDRRDRNDDRRDRYDDRYDDRRDRYDDRRDRHDDRYDSDRYSDRYDSRDRPPSVPPNKPRDPRN</sequence>
<protein>
    <submittedName>
        <fullName evidence="13">Glycoprotein A33 (Transmembrane), paralog a isoform X1</fullName>
    </submittedName>
</protein>
<reference evidence="13" key="1">
    <citation type="submission" date="2025-08" db="UniProtKB">
        <authorList>
            <consortium name="RefSeq"/>
        </authorList>
    </citation>
    <scope>IDENTIFICATION</scope>
    <source>
        <strain evidence="13">Tuebingen</strain>
        <tissue evidence="13">Fibroblasts and whole tissue</tissue>
    </source>
</reference>
<evidence type="ECO:0000256" key="5">
    <source>
        <dbReference type="ARBA" id="ARBA00023136"/>
    </source>
</evidence>
<dbReference type="InterPro" id="IPR003599">
    <property type="entry name" value="Ig_sub"/>
</dbReference>
<keyword evidence="7" id="KW-0393">Immunoglobulin domain</keyword>
<dbReference type="InterPro" id="IPR013783">
    <property type="entry name" value="Ig-like_fold"/>
</dbReference>
<dbReference type="Pfam" id="PF07686">
    <property type="entry name" value="V-set"/>
    <property type="match status" value="1"/>
</dbReference>
<dbReference type="SUPFAM" id="SSF48726">
    <property type="entry name" value="Immunoglobulin"/>
    <property type="match status" value="2"/>
</dbReference>
<evidence type="ECO:0000256" key="1">
    <source>
        <dbReference type="ARBA" id="ARBA00004479"/>
    </source>
</evidence>
<proteinExistence type="evidence at protein level"/>
<gene>
    <name evidence="13 14" type="primary">gpa33a</name>
    <name evidence="13" type="synonym">sc:d0144</name>
    <name evidence="13" type="synonym">si:zfos-1011f11.1</name>
</gene>
<name>A0A8M6YXN3_DANRE</name>
<dbReference type="RefSeq" id="XP_017209015.2">
    <property type="nucleotide sequence ID" value="XM_017353526.3"/>
</dbReference>
<keyword evidence="2 9" id="KW-0812">Transmembrane</keyword>
<evidence type="ECO:0000256" key="8">
    <source>
        <dbReference type="SAM" id="MobiDB-lite"/>
    </source>
</evidence>
<dbReference type="GO" id="GO:0005886">
    <property type="term" value="C:plasma membrane"/>
    <property type="evidence" value="ECO:0007669"/>
    <property type="project" value="InterPro"/>
</dbReference>
<dbReference type="AGR" id="ZFIN:ZDB-GENE-080229-4"/>
<feature type="transmembrane region" description="Helical" evidence="9">
    <location>
        <begin position="245"/>
        <end position="268"/>
    </location>
</feature>
<dbReference type="InterPro" id="IPR007110">
    <property type="entry name" value="Ig-like_dom"/>
</dbReference>
<dbReference type="FunFam" id="2.60.40.10:FF:000095">
    <property type="entry name" value="immunoglobulin superfamily member 11 isoform X1"/>
    <property type="match status" value="1"/>
</dbReference>
<evidence type="ECO:0007829" key="15">
    <source>
        <dbReference type="PeptideAtlas" id="A0A8M6YXN3"/>
    </source>
</evidence>
<feature type="signal peptide" evidence="10">
    <location>
        <begin position="1"/>
        <end position="21"/>
    </location>
</feature>
<keyword evidence="6" id="KW-1015">Disulfide bond</keyword>
<dbReference type="Proteomes" id="UP000000437">
    <property type="component" value="Chromosome 1"/>
</dbReference>
<dbReference type="PANTHER" id="PTHR44969">
    <property type="entry name" value="CELL SURFACE A33 ANTIGEN"/>
    <property type="match status" value="1"/>
</dbReference>
<evidence type="ECO:0000256" key="4">
    <source>
        <dbReference type="ARBA" id="ARBA00022989"/>
    </source>
</evidence>
<keyword evidence="15" id="KW-1267">Proteomics identification</keyword>
<feature type="region of interest" description="Disordered" evidence="8">
    <location>
        <begin position="277"/>
        <end position="448"/>
    </location>
</feature>
<dbReference type="InterPro" id="IPR042474">
    <property type="entry name" value="A33"/>
</dbReference>
<dbReference type="InterPro" id="IPR036179">
    <property type="entry name" value="Ig-like_dom_sf"/>
</dbReference>
<dbReference type="GeneID" id="407680"/>
<evidence type="ECO:0000256" key="3">
    <source>
        <dbReference type="ARBA" id="ARBA00022729"/>
    </source>
</evidence>
<keyword evidence="3 10" id="KW-0732">Signal</keyword>
<dbReference type="Pfam" id="PF13927">
    <property type="entry name" value="Ig_3"/>
    <property type="match status" value="1"/>
</dbReference>
<evidence type="ECO:0000313" key="12">
    <source>
        <dbReference type="Proteomes" id="UP000000437"/>
    </source>
</evidence>
<dbReference type="Gene3D" id="2.60.40.10">
    <property type="entry name" value="Immunoglobulins"/>
    <property type="match status" value="2"/>
</dbReference>
<keyword evidence="4 9" id="KW-1133">Transmembrane helix</keyword>
<dbReference type="CTD" id="407680"/>
<dbReference type="AlphaFoldDB" id="A0A8M6YXN3"/>
<feature type="domain" description="Ig-like" evidence="11">
    <location>
        <begin position="148"/>
        <end position="231"/>
    </location>
</feature>
<keyword evidence="12" id="KW-1185">Reference proteome</keyword>
<evidence type="ECO:0000256" key="7">
    <source>
        <dbReference type="ARBA" id="ARBA00023319"/>
    </source>
</evidence>
<organism evidence="12 13">
    <name type="scientific">Danio rerio</name>
    <name type="common">Zebrafish</name>
    <name type="synonym">Brachydanio rerio</name>
    <dbReference type="NCBI Taxonomy" id="7955"/>
    <lineage>
        <taxon>Eukaryota</taxon>
        <taxon>Metazoa</taxon>
        <taxon>Chordata</taxon>
        <taxon>Craniata</taxon>
        <taxon>Vertebrata</taxon>
        <taxon>Euteleostomi</taxon>
        <taxon>Actinopterygii</taxon>
        <taxon>Neopterygii</taxon>
        <taxon>Teleostei</taxon>
        <taxon>Ostariophysi</taxon>
        <taxon>Cypriniformes</taxon>
        <taxon>Danionidae</taxon>
        <taxon>Danioninae</taxon>
        <taxon>Danio</taxon>
    </lineage>
</organism>
<dbReference type="InterPro" id="IPR003598">
    <property type="entry name" value="Ig_sub2"/>
</dbReference>
<feature type="domain" description="Ig-like" evidence="11">
    <location>
        <begin position="22"/>
        <end position="134"/>
    </location>
</feature>
<dbReference type="PANTHER" id="PTHR44969:SF1">
    <property type="entry name" value="CELL SURFACE A33 ANTIGEN"/>
    <property type="match status" value="1"/>
</dbReference>
<evidence type="ECO:0000256" key="9">
    <source>
        <dbReference type="SAM" id="Phobius"/>
    </source>
</evidence>
<accession>A0A8M6YXN3</accession>
<dbReference type="OrthoDB" id="8825892at2759"/>
<feature type="compositionally biased region" description="Acidic residues" evidence="8">
    <location>
        <begin position="284"/>
        <end position="297"/>
    </location>
</feature>
<dbReference type="InterPro" id="IPR013106">
    <property type="entry name" value="Ig_V-set"/>
</dbReference>
<feature type="chain" id="PRO_5044206294" evidence="10">
    <location>
        <begin position="22"/>
        <end position="448"/>
    </location>
</feature>
<evidence type="ECO:0000256" key="2">
    <source>
        <dbReference type="ARBA" id="ARBA00022692"/>
    </source>
</evidence>
<evidence type="ECO:0000256" key="10">
    <source>
        <dbReference type="SAM" id="SignalP"/>
    </source>
</evidence>
<evidence type="ECO:0000256" key="6">
    <source>
        <dbReference type="ARBA" id="ARBA00023157"/>
    </source>
</evidence>
<feature type="compositionally biased region" description="Basic and acidic residues" evidence="8">
    <location>
        <begin position="298"/>
        <end position="435"/>
    </location>
</feature>
<evidence type="ECO:0000259" key="11">
    <source>
        <dbReference type="PROSITE" id="PS50835"/>
    </source>
</evidence>
<dbReference type="SMART" id="SM00408">
    <property type="entry name" value="IGc2"/>
    <property type="match status" value="2"/>
</dbReference>
<evidence type="ECO:0000313" key="14">
    <source>
        <dbReference type="ZFIN" id="ZDB-GENE-080229-4"/>
    </source>
</evidence>